<protein>
    <recommendedName>
        <fullName evidence="7">Luciferin 4-monooxygenase-like</fullName>
    </recommendedName>
</protein>
<feature type="domain" description="AMP-dependent synthetase/ligase" evidence="3">
    <location>
        <begin position="55"/>
        <end position="394"/>
    </location>
</feature>
<dbReference type="GO" id="GO:0005777">
    <property type="term" value="C:peroxisome"/>
    <property type="evidence" value="ECO:0007669"/>
    <property type="project" value="UniProtKB-SubCell"/>
</dbReference>
<dbReference type="GO" id="GO:0004467">
    <property type="term" value="F:long-chain fatty acid-CoA ligase activity"/>
    <property type="evidence" value="ECO:0007669"/>
    <property type="project" value="TreeGrafter"/>
</dbReference>
<evidence type="ECO:0000259" key="4">
    <source>
        <dbReference type="Pfam" id="PF13193"/>
    </source>
</evidence>
<keyword evidence="6" id="KW-1185">Reference proteome</keyword>
<organism evidence="5 6">
    <name type="scientific">Diatraea saccharalis</name>
    <name type="common">sugarcane borer</name>
    <dbReference type="NCBI Taxonomy" id="40085"/>
    <lineage>
        <taxon>Eukaryota</taxon>
        <taxon>Metazoa</taxon>
        <taxon>Ecdysozoa</taxon>
        <taxon>Arthropoda</taxon>
        <taxon>Hexapoda</taxon>
        <taxon>Insecta</taxon>
        <taxon>Pterygota</taxon>
        <taxon>Neoptera</taxon>
        <taxon>Endopterygota</taxon>
        <taxon>Lepidoptera</taxon>
        <taxon>Glossata</taxon>
        <taxon>Ditrysia</taxon>
        <taxon>Pyraloidea</taxon>
        <taxon>Crambidae</taxon>
        <taxon>Crambinae</taxon>
        <taxon>Diatraea</taxon>
    </lineage>
</organism>
<dbReference type="Gene3D" id="3.30.300.30">
    <property type="match status" value="1"/>
</dbReference>
<dbReference type="InterPro" id="IPR042099">
    <property type="entry name" value="ANL_N_sf"/>
</dbReference>
<comment type="subcellular location">
    <subcellularLocation>
        <location evidence="1">Peroxisome</location>
    </subcellularLocation>
</comment>
<dbReference type="SUPFAM" id="SSF56801">
    <property type="entry name" value="Acetyl-CoA synthetase-like"/>
    <property type="match status" value="1"/>
</dbReference>
<proteinExistence type="predicted"/>
<dbReference type="AlphaFoldDB" id="A0A9N9W9T6"/>
<dbReference type="PANTHER" id="PTHR24096:SF353">
    <property type="entry name" value="GH16244P-RELATED"/>
    <property type="match status" value="1"/>
</dbReference>
<reference evidence="5" key="1">
    <citation type="submission" date="2021-12" db="EMBL/GenBank/DDBJ databases">
        <authorList>
            <person name="King R."/>
        </authorList>
    </citation>
    <scope>NUCLEOTIDE SEQUENCE</scope>
</reference>
<reference evidence="5" key="2">
    <citation type="submission" date="2022-10" db="EMBL/GenBank/DDBJ databases">
        <authorList>
            <consortium name="ENA_rothamsted_submissions"/>
            <consortium name="culmorum"/>
            <person name="King R."/>
        </authorList>
    </citation>
    <scope>NUCLEOTIDE SEQUENCE</scope>
</reference>
<dbReference type="GO" id="GO:0046949">
    <property type="term" value="P:fatty-acyl-CoA biosynthetic process"/>
    <property type="evidence" value="ECO:0007669"/>
    <property type="project" value="TreeGrafter"/>
</dbReference>
<evidence type="ECO:0000313" key="6">
    <source>
        <dbReference type="Proteomes" id="UP001153714"/>
    </source>
</evidence>
<dbReference type="PROSITE" id="PS00455">
    <property type="entry name" value="AMP_BINDING"/>
    <property type="match status" value="1"/>
</dbReference>
<feature type="domain" description="AMP-binding enzyme C-terminal" evidence="4">
    <location>
        <begin position="446"/>
        <end position="521"/>
    </location>
</feature>
<evidence type="ECO:0000313" key="5">
    <source>
        <dbReference type="EMBL" id="CAG9785143.1"/>
    </source>
</evidence>
<evidence type="ECO:0000259" key="3">
    <source>
        <dbReference type="Pfam" id="PF00501"/>
    </source>
</evidence>
<sequence length="542" mass="61242">MLETIHIDHRVNALKLRSAQKYNIPPQNCHIGHLVLQGMLDNPKMTNQIDAATDKSETNGSVAVRSMQLASAFNNFGLKPGDAVVISGFNHLDIAIPFYACHYNGLSVCGVDPCAGLADLKGLYPDVKPKITFCQRNIAEHVKEAYATANMEGKIIVFDDEKNNMENFIQEYNGTEVNFRPAEFDHSEIPAWLILTSGTTGNPKVAIIPYDTLLNGMCCWWRPFTTVINLSLTMSSFQWLSALIYFICGPLRKYTRLQCSLPLNAPLLVSIINKYKPELTAWIPHLLGQFLAGTEKVCDVSCFKFVVVTGNPMEKSVLDKFKERTNAYLYLAYSMTELLVPGFDYNSETPFGSVGKPYEKYQYKLIDDQGHRIDKPFKNGELYIKGDDFFKGYLANPEETNKMLTEDGWFKTGDMFYRDEDDNYYFVERKRLLIKSSGYWVSPLQLEGIIKKHPNVANVCVVGIPDKERIEAPVAAIVKRPGTDVKPKEIFDLITESNPEPRHLHGGLFFMDALPMTPSGKVHRYKIKEITLTADRIMPPAK</sequence>
<dbReference type="InterPro" id="IPR020845">
    <property type="entry name" value="AMP-binding_CS"/>
</dbReference>
<dbReference type="Proteomes" id="UP001153714">
    <property type="component" value="Chromosome 13"/>
</dbReference>
<evidence type="ECO:0000256" key="2">
    <source>
        <dbReference type="ARBA" id="ARBA00023140"/>
    </source>
</evidence>
<keyword evidence="2" id="KW-0576">Peroxisome</keyword>
<dbReference type="InterPro" id="IPR045851">
    <property type="entry name" value="AMP-bd_C_sf"/>
</dbReference>
<evidence type="ECO:0008006" key="7">
    <source>
        <dbReference type="Google" id="ProtNLM"/>
    </source>
</evidence>
<dbReference type="EMBL" id="OU893344">
    <property type="protein sequence ID" value="CAG9785143.1"/>
    <property type="molecule type" value="Genomic_DNA"/>
</dbReference>
<dbReference type="PANTHER" id="PTHR24096">
    <property type="entry name" value="LONG-CHAIN-FATTY-ACID--COA LIGASE"/>
    <property type="match status" value="1"/>
</dbReference>
<dbReference type="Pfam" id="PF00501">
    <property type="entry name" value="AMP-binding"/>
    <property type="match status" value="1"/>
</dbReference>
<gene>
    <name evidence="5" type="ORF">DIATSA_LOCUS3199</name>
</gene>
<dbReference type="InterPro" id="IPR000873">
    <property type="entry name" value="AMP-dep_synth/lig_dom"/>
</dbReference>
<dbReference type="InterPro" id="IPR025110">
    <property type="entry name" value="AMP-bd_C"/>
</dbReference>
<dbReference type="Gene3D" id="3.40.50.12780">
    <property type="entry name" value="N-terminal domain of ligase-like"/>
    <property type="match status" value="1"/>
</dbReference>
<dbReference type="Pfam" id="PF13193">
    <property type="entry name" value="AMP-binding_C"/>
    <property type="match status" value="1"/>
</dbReference>
<dbReference type="OrthoDB" id="10253869at2759"/>
<accession>A0A9N9W9T6</accession>
<evidence type="ECO:0000256" key="1">
    <source>
        <dbReference type="ARBA" id="ARBA00004275"/>
    </source>
</evidence>
<name>A0A9N9W9T6_9NEOP</name>